<keyword evidence="1" id="KW-0175">Coiled coil</keyword>
<proteinExistence type="predicted"/>
<gene>
    <name evidence="3" type="ORF">A3I35_04215</name>
</gene>
<dbReference type="Proteomes" id="UP000177878">
    <property type="component" value="Unassembled WGS sequence"/>
</dbReference>
<accession>A0A1F5RVN8</accession>
<protein>
    <submittedName>
        <fullName evidence="3">Uncharacterized protein</fullName>
    </submittedName>
</protein>
<evidence type="ECO:0000313" key="4">
    <source>
        <dbReference type="Proteomes" id="UP000177878"/>
    </source>
</evidence>
<evidence type="ECO:0000313" key="3">
    <source>
        <dbReference type="EMBL" id="OGF18497.1"/>
    </source>
</evidence>
<reference evidence="3 4" key="1">
    <citation type="journal article" date="2016" name="Nat. Commun.">
        <title>Thousands of microbial genomes shed light on interconnected biogeochemical processes in an aquifer system.</title>
        <authorList>
            <person name="Anantharaman K."/>
            <person name="Brown C.T."/>
            <person name="Hug L.A."/>
            <person name="Sharon I."/>
            <person name="Castelle C.J."/>
            <person name="Probst A.J."/>
            <person name="Thomas B.C."/>
            <person name="Singh A."/>
            <person name="Wilkins M.J."/>
            <person name="Karaoz U."/>
            <person name="Brodie E.L."/>
            <person name="Williams K.H."/>
            <person name="Hubbard S.S."/>
            <person name="Banfield J.F."/>
        </authorList>
    </citation>
    <scope>NUCLEOTIDE SEQUENCE [LARGE SCALE GENOMIC DNA]</scope>
</reference>
<feature type="compositionally biased region" description="Pro residues" evidence="2">
    <location>
        <begin position="181"/>
        <end position="193"/>
    </location>
</feature>
<dbReference type="EMBL" id="MFFV01000055">
    <property type="protein sequence ID" value="OGF18497.1"/>
    <property type="molecule type" value="Genomic_DNA"/>
</dbReference>
<evidence type="ECO:0000256" key="2">
    <source>
        <dbReference type="SAM" id="MobiDB-lite"/>
    </source>
</evidence>
<evidence type="ECO:0000256" key="1">
    <source>
        <dbReference type="SAM" id="Coils"/>
    </source>
</evidence>
<feature type="region of interest" description="Disordered" evidence="2">
    <location>
        <begin position="376"/>
        <end position="420"/>
    </location>
</feature>
<feature type="region of interest" description="Disordered" evidence="2">
    <location>
        <begin position="153"/>
        <end position="205"/>
    </location>
</feature>
<feature type="region of interest" description="Disordered" evidence="2">
    <location>
        <begin position="333"/>
        <end position="364"/>
    </location>
</feature>
<name>A0A1F5RVN8_9BACT</name>
<comment type="caution">
    <text evidence="3">The sequence shown here is derived from an EMBL/GenBank/DDBJ whole genome shotgun (WGS) entry which is preliminary data.</text>
</comment>
<feature type="region of interest" description="Disordered" evidence="2">
    <location>
        <begin position="722"/>
        <end position="746"/>
    </location>
</feature>
<dbReference type="AlphaFoldDB" id="A0A1F5RVN8"/>
<feature type="compositionally biased region" description="Gly residues" evidence="2">
    <location>
        <begin position="735"/>
        <end position="746"/>
    </location>
</feature>
<feature type="coiled-coil region" evidence="1">
    <location>
        <begin position="520"/>
        <end position="547"/>
    </location>
</feature>
<organism evidence="3 4">
    <name type="scientific">Candidatus Falkowbacteria bacterium RIFCSPLOWO2_02_FULL_45_15</name>
    <dbReference type="NCBI Taxonomy" id="1797988"/>
    <lineage>
        <taxon>Bacteria</taxon>
        <taxon>Candidatus Falkowiibacteriota</taxon>
    </lineage>
</organism>
<feature type="compositionally biased region" description="Low complexity" evidence="2">
    <location>
        <begin position="333"/>
        <end position="362"/>
    </location>
</feature>
<sequence length="746" mass="79872">MKQKDLILLILLLGLGFLAGGVYLQSANIYKEAYNTIAKIGLPAALEEYTGVSASAALAKTGVALYPGAQRITFAPSEQVNYRAAVSASQVAAFYAQDLSAKGWEELENTGTQLTYLKGEDEVTISLEENPLSNKTKITYAFAPTSAVLGIKLAQESPPPPPPGDSGSYTPPPSGDSGSYTPPPGGTYTPPPGDGGSYPASDGTTCPAPPSCQGGSWVIYDSRGCPSGCSVPPSSGTTGSTSCSGGQVSCTMNGGSWCQMPPCPSSTNNYPSSYTSCPSDQYMCNGTCVPMNSPCNGNMPSSGGSCTGGQVWCASSSGGGGWCQMPPCPSQNQYQQNQPYQQQPNQPYQQNQQNQPNQQNQQETCRVNGVEMPGSCSQYNQPGQMMGPKDQGFRQNEQNGQMGPEGQQMGPGGPSEEEMKKMDDRRFQDMKRGLSQFSKGTTMMKKSVEKMRKTLAKCGVGIPVELDNALKATDGLVKKIQDAKTADELEDIIGDVEDVGMTMQEWGPRMGDLGRLCQMMRQGDRDMKRLERDVKRVESRVKANKKLNLTEILNTFKEEVAAIKGAFLGVVTLAKTDPGSALEKLEDEFYGGMDDIRNSQMAIETAINVTQGLRNAASEIKKIESQIKSLQKKKVDTGEAEDLLATMKSQIAELQQLVKGKFDAEELIAMVEDAYATRQDLQEIMQELQGTNTYLPSIKADTRSNVNFELPDAFRRQEINSGGEEFGAGPMEPGAAGGGGIPGSGF</sequence>
<feature type="coiled-coil region" evidence="1">
    <location>
        <begin position="613"/>
        <end position="640"/>
    </location>
</feature>
<feature type="compositionally biased region" description="Pro residues" evidence="2">
    <location>
        <begin position="157"/>
        <end position="174"/>
    </location>
</feature>
<feature type="compositionally biased region" description="Low complexity" evidence="2">
    <location>
        <begin position="395"/>
        <end position="408"/>
    </location>
</feature>